<reference evidence="1 3" key="1">
    <citation type="submission" date="2015-01" db="EMBL/GenBank/DDBJ databases">
        <title>Genome of Flavobacterium hibernum DSM 12611.</title>
        <authorList>
            <person name="Stropko S.J."/>
            <person name="Pipes S.E."/>
            <person name="Newman J.D."/>
        </authorList>
    </citation>
    <scope>NUCLEOTIDE SEQUENCE [LARGE SCALE GENOMIC DNA]</scope>
    <source>
        <strain evidence="1 3">DSM 12611</strain>
    </source>
</reference>
<evidence type="ECO:0000313" key="2">
    <source>
        <dbReference type="EMBL" id="OXA89131.1"/>
    </source>
</evidence>
<proteinExistence type="predicted"/>
<dbReference type="AlphaFoldDB" id="A0A0D0ETK2"/>
<organism evidence="1 3">
    <name type="scientific">Flavobacterium hibernum</name>
    <dbReference type="NCBI Taxonomy" id="37752"/>
    <lineage>
        <taxon>Bacteria</taxon>
        <taxon>Pseudomonadati</taxon>
        <taxon>Bacteroidota</taxon>
        <taxon>Flavobacteriia</taxon>
        <taxon>Flavobacteriales</taxon>
        <taxon>Flavobacteriaceae</taxon>
        <taxon>Flavobacterium</taxon>
    </lineage>
</organism>
<sequence>MTILLLSFGFYKGKNKTEEQIEKSNTFYSKYGILIKICGFILIFEGCSNLLFPNPHRYVVGVGKVVLDKNEKKDQGNKIWETKDREILVEKCIKESGLIGTKYPQILRDYCECSMDNIMIAMSKEEYLKSLQKTIEEQTKEQLPLFQSCYDEMSIKLDSLNNQVSK</sequence>
<evidence type="ECO:0000313" key="4">
    <source>
        <dbReference type="Proteomes" id="UP000198302"/>
    </source>
</evidence>
<gene>
    <name evidence="2" type="ORF">B0A73_06020</name>
    <name evidence="1" type="ORF">IW18_14900</name>
</gene>
<evidence type="ECO:0000313" key="3">
    <source>
        <dbReference type="Proteomes" id="UP000032061"/>
    </source>
</evidence>
<dbReference type="EMBL" id="MUGX01000009">
    <property type="protein sequence ID" value="OXA89131.1"/>
    <property type="molecule type" value="Genomic_DNA"/>
</dbReference>
<keyword evidence="4" id="KW-1185">Reference proteome</keyword>
<accession>A0A0D0ETK2</accession>
<dbReference type="EMBL" id="JPRK01000012">
    <property type="protein sequence ID" value="KIO51908.1"/>
    <property type="molecule type" value="Genomic_DNA"/>
</dbReference>
<dbReference type="STRING" id="37752.IW18_14900"/>
<comment type="caution">
    <text evidence="1">The sequence shown here is derived from an EMBL/GenBank/DDBJ whole genome shotgun (WGS) entry which is preliminary data.</text>
</comment>
<protein>
    <submittedName>
        <fullName evidence="1">Uncharacterized protein</fullName>
    </submittedName>
</protein>
<name>A0A0D0ETK2_9FLAO</name>
<dbReference type="Proteomes" id="UP000032061">
    <property type="component" value="Unassembled WGS sequence"/>
</dbReference>
<reference evidence="2 4" key="2">
    <citation type="submission" date="2016-11" db="EMBL/GenBank/DDBJ databases">
        <title>Whole genomes of Flavobacteriaceae.</title>
        <authorList>
            <person name="Stine C."/>
            <person name="Li C."/>
            <person name="Tadesse D."/>
        </authorList>
    </citation>
    <scope>NUCLEOTIDE SEQUENCE [LARGE SCALE GENOMIC DNA]</scope>
    <source>
        <strain evidence="2 4">ATCC 51468</strain>
    </source>
</reference>
<evidence type="ECO:0000313" key="1">
    <source>
        <dbReference type="EMBL" id="KIO51908.1"/>
    </source>
</evidence>
<dbReference type="Proteomes" id="UP000198302">
    <property type="component" value="Unassembled WGS sequence"/>
</dbReference>